<dbReference type="EMBL" id="SGIU01000001">
    <property type="protein sequence ID" value="TAI49643.1"/>
    <property type="molecule type" value="Genomic_DNA"/>
</dbReference>
<dbReference type="OrthoDB" id="1453802at2"/>
<gene>
    <name evidence="1" type="ORF">EW142_07555</name>
</gene>
<comment type="caution">
    <text evidence="1">The sequence shown here is derived from an EMBL/GenBank/DDBJ whole genome shotgun (WGS) entry which is preliminary data.</text>
</comment>
<organism evidence="1 2">
    <name type="scientific">Flagellimonas allohymeniacidonis</name>
    <dbReference type="NCBI Taxonomy" id="2517819"/>
    <lineage>
        <taxon>Bacteria</taxon>
        <taxon>Pseudomonadati</taxon>
        <taxon>Bacteroidota</taxon>
        <taxon>Flavobacteriia</taxon>
        <taxon>Flavobacteriales</taxon>
        <taxon>Flavobacteriaceae</taxon>
        <taxon>Flagellimonas</taxon>
    </lineage>
</organism>
<name>A0A4Q8QLD0_9FLAO</name>
<evidence type="ECO:0000313" key="2">
    <source>
        <dbReference type="Proteomes" id="UP000291981"/>
    </source>
</evidence>
<protein>
    <submittedName>
        <fullName evidence="1">Uncharacterized protein</fullName>
    </submittedName>
</protein>
<dbReference type="RefSeq" id="WP_130611923.1">
    <property type="nucleotide sequence ID" value="NZ_SGIU01000001.1"/>
</dbReference>
<dbReference type="AlphaFoldDB" id="A0A4Q8QLD0"/>
<evidence type="ECO:0000313" key="1">
    <source>
        <dbReference type="EMBL" id="TAI49643.1"/>
    </source>
</evidence>
<dbReference type="Proteomes" id="UP000291981">
    <property type="component" value="Unassembled WGS sequence"/>
</dbReference>
<sequence>MMKKLGFVLVAITAVCLLMLGMGLKGKINPFGISTSSKTKSDSDYDAKYRECITSEDLFQLSENKKQYIKETPKKLVKEIDQHVADYETSMESTVNSLNTIDAHNFLHDEYNRCRSLLLKNRQSKLKKYYYLKIMASCYEWDKKLNLSSEVHQVSL</sequence>
<reference evidence="1 2" key="1">
    <citation type="submission" date="2019-02" db="EMBL/GenBank/DDBJ databases">
        <title>Draft genome sequence of Muricauda sp. 176CP4-71.</title>
        <authorList>
            <person name="Park J.-S."/>
        </authorList>
    </citation>
    <scope>NUCLEOTIDE SEQUENCE [LARGE SCALE GENOMIC DNA]</scope>
    <source>
        <strain evidence="1 2">176CP4-71</strain>
    </source>
</reference>
<proteinExistence type="predicted"/>
<keyword evidence="2" id="KW-1185">Reference proteome</keyword>
<accession>A0A4Q8QLD0</accession>